<evidence type="ECO:0000256" key="3">
    <source>
        <dbReference type="ARBA" id="ARBA00022741"/>
    </source>
</evidence>
<dbReference type="AlphaFoldDB" id="A0A975F3F3"/>
<keyword evidence="4 6" id="KW-0067">ATP-binding</keyword>
<dbReference type="InterPro" id="IPR050107">
    <property type="entry name" value="ABC_carbohydrate_import_ATPase"/>
</dbReference>
<sequence>MWRFELCSKIISLKELSKRFPGVLAVDKAGLDIEDGKIHAIVGGNGAGKSTLIKMISGVYPYGTYEGDFYLNGEICQFKSLLDAEAKGIALVPQDLNMVNEMTVADNLFISNQPTKFALVDQYKMMSDAQKILDDFELKLSPATLVKEIGIAQKQLIVIARAMFNRVKVLILDEPTATLSNDESELLFRKVRELRERGVACIYISHRLEEVASISDMITVMRDGRIIETRPTKEITEKEIVSLMVGRDVKDYYPEKTHTPGDILFEAQNLNVYSKKIPGLKIVDNVSFDIKKSEILAVYGLVGSGRTEMAQGIIGSWKGNVEYELRMNGKIIENHSPAAALKNGLSLLPEDRKREGIIGCQSVTHNISASSLDRFSLYGVIDSQKEIKNSIDKINAISIKTNSMRALVNTLSGGNQQKVVLSRLISAETPLLILDEATQGIDVEAKSQIYSILDKLASEGKSILFISSDIAEVMGIADRIMIVRQGKIVKILENKNLDKEKVLWYATVGLNEV</sequence>
<dbReference type="EMBL" id="CP054142">
    <property type="protein sequence ID" value="QTQ13864.1"/>
    <property type="molecule type" value="Genomic_DNA"/>
</dbReference>
<dbReference type="Pfam" id="PF00005">
    <property type="entry name" value="ABC_tran"/>
    <property type="match status" value="2"/>
</dbReference>
<dbReference type="PANTHER" id="PTHR43790:SF9">
    <property type="entry name" value="GALACTOFURANOSE TRANSPORTER ATP-BINDING PROTEIN YTFR"/>
    <property type="match status" value="1"/>
</dbReference>
<keyword evidence="7" id="KW-1185">Reference proteome</keyword>
<feature type="domain" description="ABC transporter" evidence="5">
    <location>
        <begin position="11"/>
        <end position="248"/>
    </location>
</feature>
<dbReference type="InterPro" id="IPR003439">
    <property type="entry name" value="ABC_transporter-like_ATP-bd"/>
</dbReference>
<feature type="domain" description="ABC transporter" evidence="5">
    <location>
        <begin position="267"/>
        <end position="510"/>
    </location>
</feature>
<dbReference type="InterPro" id="IPR027417">
    <property type="entry name" value="P-loop_NTPase"/>
</dbReference>
<dbReference type="Gene3D" id="3.40.50.300">
    <property type="entry name" value="P-loop containing nucleotide triphosphate hydrolases"/>
    <property type="match status" value="2"/>
</dbReference>
<dbReference type="KEGG" id="tpav:HRQ91_04995"/>
<keyword evidence="3" id="KW-0547">Nucleotide-binding</keyword>
<evidence type="ECO:0000313" key="6">
    <source>
        <dbReference type="EMBL" id="QTQ13864.1"/>
    </source>
</evidence>
<dbReference type="SUPFAM" id="SSF52540">
    <property type="entry name" value="P-loop containing nucleoside triphosphate hydrolases"/>
    <property type="match status" value="2"/>
</dbReference>
<keyword evidence="1" id="KW-0813">Transport</keyword>
<dbReference type="GO" id="GO:0016887">
    <property type="term" value="F:ATP hydrolysis activity"/>
    <property type="evidence" value="ECO:0007669"/>
    <property type="project" value="InterPro"/>
</dbReference>
<dbReference type="CDD" id="cd03216">
    <property type="entry name" value="ABC_Carb_Monos_I"/>
    <property type="match status" value="1"/>
</dbReference>
<dbReference type="Proteomes" id="UP000671908">
    <property type="component" value="Chromosome"/>
</dbReference>
<dbReference type="GO" id="GO:0005524">
    <property type="term" value="F:ATP binding"/>
    <property type="evidence" value="ECO:0007669"/>
    <property type="project" value="UniProtKB-KW"/>
</dbReference>
<name>A0A975F3F3_9SPIR</name>
<organism evidence="6 7">
    <name type="scientific">Treponema parvum</name>
    <dbReference type="NCBI Taxonomy" id="138851"/>
    <lineage>
        <taxon>Bacteria</taxon>
        <taxon>Pseudomonadati</taxon>
        <taxon>Spirochaetota</taxon>
        <taxon>Spirochaetia</taxon>
        <taxon>Spirochaetales</taxon>
        <taxon>Treponemataceae</taxon>
        <taxon>Treponema</taxon>
    </lineage>
</organism>
<evidence type="ECO:0000313" key="7">
    <source>
        <dbReference type="Proteomes" id="UP000671908"/>
    </source>
</evidence>
<dbReference type="PROSITE" id="PS00211">
    <property type="entry name" value="ABC_TRANSPORTER_1"/>
    <property type="match status" value="1"/>
</dbReference>
<dbReference type="PROSITE" id="PS50893">
    <property type="entry name" value="ABC_TRANSPORTER_2"/>
    <property type="match status" value="2"/>
</dbReference>
<evidence type="ECO:0000256" key="1">
    <source>
        <dbReference type="ARBA" id="ARBA00022448"/>
    </source>
</evidence>
<dbReference type="PANTHER" id="PTHR43790">
    <property type="entry name" value="CARBOHYDRATE TRANSPORT ATP-BINDING PROTEIN MG119-RELATED"/>
    <property type="match status" value="1"/>
</dbReference>
<keyword evidence="2" id="KW-0677">Repeat</keyword>
<dbReference type="InterPro" id="IPR017871">
    <property type="entry name" value="ABC_transporter-like_CS"/>
</dbReference>
<accession>A0A975F3F3</accession>
<gene>
    <name evidence="6" type="ORF">HRQ91_04995</name>
</gene>
<reference evidence="6 7" key="1">
    <citation type="journal article" date="2021" name="Microbiol. Resour. Announc.">
        <title>Complete Genome Sequences of Three Human Oral Treponema parvum Isolates.</title>
        <authorList>
            <person name="Zeng H."/>
            <person name="Watt R.M."/>
        </authorList>
    </citation>
    <scope>NUCLEOTIDE SEQUENCE [LARGE SCALE GENOMIC DNA]</scope>
    <source>
        <strain evidence="6 7">ATCC 700770</strain>
    </source>
</reference>
<protein>
    <submittedName>
        <fullName evidence="6">Sugar ABC transporter ATP-binding protein</fullName>
    </submittedName>
</protein>
<dbReference type="SMART" id="SM00382">
    <property type="entry name" value="AAA"/>
    <property type="match status" value="2"/>
</dbReference>
<evidence type="ECO:0000259" key="5">
    <source>
        <dbReference type="PROSITE" id="PS50893"/>
    </source>
</evidence>
<dbReference type="CDD" id="cd03215">
    <property type="entry name" value="ABC_Carb_Monos_II"/>
    <property type="match status" value="1"/>
</dbReference>
<evidence type="ECO:0000256" key="4">
    <source>
        <dbReference type="ARBA" id="ARBA00022840"/>
    </source>
</evidence>
<evidence type="ECO:0000256" key="2">
    <source>
        <dbReference type="ARBA" id="ARBA00022737"/>
    </source>
</evidence>
<proteinExistence type="predicted"/>
<dbReference type="InterPro" id="IPR003593">
    <property type="entry name" value="AAA+_ATPase"/>
</dbReference>